<dbReference type="InterPro" id="IPR056789">
    <property type="entry name" value="LRR_R13L1-DRL21"/>
</dbReference>
<evidence type="ECO:0000256" key="4">
    <source>
        <dbReference type="ARBA" id="ARBA00022821"/>
    </source>
</evidence>
<dbReference type="InterPro" id="IPR038005">
    <property type="entry name" value="RX-like_CC"/>
</dbReference>
<evidence type="ECO:0000313" key="11">
    <source>
        <dbReference type="Proteomes" id="UP000283530"/>
    </source>
</evidence>
<dbReference type="Pfam" id="PF23559">
    <property type="entry name" value="WHD_DRP"/>
    <property type="match status" value="1"/>
</dbReference>
<dbReference type="InterPro" id="IPR042197">
    <property type="entry name" value="Apaf_helical"/>
</dbReference>
<dbReference type="PRINTS" id="PR00364">
    <property type="entry name" value="DISEASERSIST"/>
</dbReference>
<organism evidence="10 11">
    <name type="scientific">Cinnamomum micranthum f. kanehirae</name>
    <dbReference type="NCBI Taxonomy" id="337451"/>
    <lineage>
        <taxon>Eukaryota</taxon>
        <taxon>Viridiplantae</taxon>
        <taxon>Streptophyta</taxon>
        <taxon>Embryophyta</taxon>
        <taxon>Tracheophyta</taxon>
        <taxon>Spermatophyta</taxon>
        <taxon>Magnoliopsida</taxon>
        <taxon>Magnoliidae</taxon>
        <taxon>Laurales</taxon>
        <taxon>Lauraceae</taxon>
        <taxon>Cinnamomum</taxon>
    </lineage>
</organism>
<protein>
    <submittedName>
        <fullName evidence="10">Putative disease resistance protein RGA1</fullName>
    </submittedName>
</protein>
<feature type="domain" description="Disease resistance N-terminal" evidence="7">
    <location>
        <begin position="10"/>
        <end position="104"/>
    </location>
</feature>
<feature type="domain" description="R13L1/DRL21-like LRR repeat region" evidence="9">
    <location>
        <begin position="694"/>
        <end position="819"/>
    </location>
</feature>
<evidence type="ECO:0000256" key="3">
    <source>
        <dbReference type="ARBA" id="ARBA00022741"/>
    </source>
</evidence>
<comment type="caution">
    <text evidence="10">The sequence shown here is derived from an EMBL/GenBank/DDBJ whole genome shotgun (WGS) entry which is preliminary data.</text>
</comment>
<keyword evidence="2" id="KW-0677">Repeat</keyword>
<evidence type="ECO:0000256" key="1">
    <source>
        <dbReference type="ARBA" id="ARBA00022614"/>
    </source>
</evidence>
<dbReference type="InterPro" id="IPR032675">
    <property type="entry name" value="LRR_dom_sf"/>
</dbReference>
<dbReference type="Pfam" id="PF25019">
    <property type="entry name" value="LRR_R13L1-DRL21"/>
    <property type="match status" value="1"/>
</dbReference>
<feature type="domain" description="NB-ARC" evidence="6">
    <location>
        <begin position="186"/>
        <end position="351"/>
    </location>
</feature>
<dbReference type="Pfam" id="PF13855">
    <property type="entry name" value="LRR_8"/>
    <property type="match status" value="1"/>
</dbReference>
<keyword evidence="4" id="KW-0611">Plant defense</keyword>
<dbReference type="EMBL" id="QPKB01000001">
    <property type="protein sequence ID" value="RWR74765.1"/>
    <property type="molecule type" value="Genomic_DNA"/>
</dbReference>
<evidence type="ECO:0000256" key="2">
    <source>
        <dbReference type="ARBA" id="ARBA00022737"/>
    </source>
</evidence>
<evidence type="ECO:0000259" key="8">
    <source>
        <dbReference type="Pfam" id="PF23559"/>
    </source>
</evidence>
<dbReference type="Gene3D" id="1.10.10.10">
    <property type="entry name" value="Winged helix-like DNA-binding domain superfamily/Winged helix DNA-binding domain"/>
    <property type="match status" value="1"/>
</dbReference>
<evidence type="ECO:0000259" key="7">
    <source>
        <dbReference type="Pfam" id="PF18052"/>
    </source>
</evidence>
<dbReference type="SUPFAM" id="SSF52540">
    <property type="entry name" value="P-loop containing nucleoside triphosphate hydrolases"/>
    <property type="match status" value="1"/>
</dbReference>
<dbReference type="InterPro" id="IPR041118">
    <property type="entry name" value="Rx_N"/>
</dbReference>
<dbReference type="Gene3D" id="1.20.5.4130">
    <property type="match status" value="2"/>
</dbReference>
<keyword evidence="3" id="KW-0547">Nucleotide-binding</keyword>
<dbReference type="Pfam" id="PF18052">
    <property type="entry name" value="Rx_N"/>
    <property type="match status" value="2"/>
</dbReference>
<dbReference type="CDD" id="cd14798">
    <property type="entry name" value="RX-CC_like"/>
    <property type="match status" value="1"/>
</dbReference>
<dbReference type="PANTHER" id="PTHR36766">
    <property type="entry name" value="PLANT BROAD-SPECTRUM MILDEW RESISTANCE PROTEIN RPW8"/>
    <property type="match status" value="1"/>
</dbReference>
<proteinExistence type="predicted"/>
<dbReference type="OrthoDB" id="1896560at2759"/>
<dbReference type="AlphaFoldDB" id="A0A443N8A6"/>
<keyword evidence="1" id="KW-0433">Leucine-rich repeat</keyword>
<dbReference type="PANTHER" id="PTHR36766:SF40">
    <property type="entry name" value="DISEASE RESISTANCE PROTEIN RGA3"/>
    <property type="match status" value="1"/>
</dbReference>
<sequence>MAVSVVVEAALNALIEGIFDKLALPFLKRRLGSLCGGVDEEIKKLSRTLLRIQAFLSDAEDRQIQEEAVKLWLSDLKDVAYDAEDIIDEFTTEALRSSTQSPIQTRKRKRVNDFFSYLTCSTSQYSIECRIKEIRERLDEIEIERDQLHLKVRDRRGRLQSRDRSQTSSLVDESIVFGRVDDREKIVDLLRSDQSSAGNGVLVVPIVGMGGLGKTTLAQLVYNDKRIEKHFDLRAWVCASEDLDLIRLTRAIVESLTRSRCHLMSLDPLQTALVKKLKGKKFLLVLDNVWNVSSSDWDELRAPLMVGARGSGILVTTRNQDVLSIMGTVPPHLLQGLSDDDCWSLFQHQAFLQGNSNAHPNLVPIGKGIVKKCKGLPLAVKTLGGMLFSKLDEEQWTAILKSDIWDLPEDRNEILPALRLSYLHLPSHLKRCFAYCSIFPKGQSFNKDMLILLWMAEGFVLPKGNKQIEDIGSEYFSDLVSRSFLRYEETIWDNQELYTMHDLLHDLAQSISVVECLRMEEGKSYAVVDKVRHVSYNWFSMEAVHFEAFYNLKSARTLLLLSILKNCIKHVPHELFVNLRCMRVLDLSLTQITELPDSIGNLIHLRYLDLSFTQIKMLPKSTTSLYNLQTLKLISCYQLVELPSDLSNLVNLRHLPLFGAGHLGLIPMPLGIGRLKCLQTLDIFNGGKEIGNGINELKDMIHLQGGICISLLENVVNVEEVKEAELRCKQKLRKLVLKWKCDDVESRHEGAETLVLEGLQPHTNLEVLEITGYCGVAFPRWMGDSSFSNLIRVYLYRCRCHVLPPFGQLPLLKELHIEELYGLKSVGREFSGDGIVKGFPSLDTLILYSMPDWEEWSGTEGDISHVTDVTISYCSKLRELPPLPPTLRLLRILYCERLASLPRVSTIHSLCLWGCDEVILGSLQHLTSLSSLNLSEFPNMTSLPNGLLLSVTALEKLEISDCTGLMSLSEEVGLQDITSMRVLKILRCPQLSSLGDGILPTTLHSLTISGCTGLKCLPKGLQKLVSLVFLEIMDCPEIHSFPEERLPTTVQTLDANWKILLKCRSKTIGCCAADDEKQHDHKHASEPASVEQLRQLLPERGKQFNLHILKHHTIVAKPRVFSDFLICYSVSFDILSYILMLEELVSSEGSDPKPCRKKCFYLRNAFTFSLFVPIAYTQRNQDSGARKKKMVVSMVAEAALNSLNEGMFDKLALPFLKRRLGFLCGGVDEEMKKLSRNLLRIQSFLSDAEDRQIQEEAVKLCLAQ</sequence>
<evidence type="ECO:0000259" key="9">
    <source>
        <dbReference type="Pfam" id="PF25019"/>
    </source>
</evidence>
<evidence type="ECO:0000256" key="5">
    <source>
        <dbReference type="ARBA" id="ARBA00022840"/>
    </source>
</evidence>
<dbReference type="InterPro" id="IPR027417">
    <property type="entry name" value="P-loop_NTPase"/>
</dbReference>
<keyword evidence="5" id="KW-0067">ATP-binding</keyword>
<gene>
    <name evidence="10" type="ORF">CKAN_00310800</name>
</gene>
<evidence type="ECO:0000313" key="10">
    <source>
        <dbReference type="EMBL" id="RWR74765.1"/>
    </source>
</evidence>
<dbReference type="Proteomes" id="UP000283530">
    <property type="component" value="Unassembled WGS sequence"/>
</dbReference>
<dbReference type="SUPFAM" id="SSF52047">
    <property type="entry name" value="RNI-like"/>
    <property type="match status" value="1"/>
</dbReference>
<dbReference type="Gene3D" id="3.40.50.300">
    <property type="entry name" value="P-loop containing nucleotide triphosphate hydrolases"/>
    <property type="match status" value="1"/>
</dbReference>
<dbReference type="STRING" id="337451.A0A443N8A6"/>
<reference evidence="10 11" key="1">
    <citation type="journal article" date="2019" name="Nat. Plants">
        <title>Stout camphor tree genome fills gaps in understanding of flowering plant genome evolution.</title>
        <authorList>
            <person name="Chaw S.M."/>
            <person name="Liu Y.C."/>
            <person name="Wu Y.W."/>
            <person name="Wang H.Y."/>
            <person name="Lin C.I."/>
            <person name="Wu C.S."/>
            <person name="Ke H.M."/>
            <person name="Chang L.Y."/>
            <person name="Hsu C.Y."/>
            <person name="Yang H.T."/>
            <person name="Sudianto E."/>
            <person name="Hsu M.H."/>
            <person name="Wu K.P."/>
            <person name="Wang L.N."/>
            <person name="Leebens-Mack J.H."/>
            <person name="Tsai I.J."/>
        </authorList>
    </citation>
    <scope>NUCLEOTIDE SEQUENCE [LARGE SCALE GENOMIC DNA]</scope>
    <source>
        <strain evidence="11">cv. Chaw 1501</strain>
        <tissue evidence="10">Young leaves</tissue>
    </source>
</reference>
<dbReference type="InterPro" id="IPR001611">
    <property type="entry name" value="Leu-rich_rpt"/>
</dbReference>
<evidence type="ECO:0000259" key="6">
    <source>
        <dbReference type="Pfam" id="PF00931"/>
    </source>
</evidence>
<dbReference type="SUPFAM" id="SSF52058">
    <property type="entry name" value="L domain-like"/>
    <property type="match status" value="1"/>
</dbReference>
<dbReference type="InterPro" id="IPR036388">
    <property type="entry name" value="WH-like_DNA-bd_sf"/>
</dbReference>
<feature type="domain" description="Disease resistance N-terminal" evidence="7">
    <location>
        <begin position="1222"/>
        <end position="1264"/>
    </location>
</feature>
<dbReference type="GO" id="GO:0043531">
    <property type="term" value="F:ADP binding"/>
    <property type="evidence" value="ECO:0007669"/>
    <property type="project" value="InterPro"/>
</dbReference>
<name>A0A443N8A6_9MAGN</name>
<dbReference type="GO" id="GO:0006952">
    <property type="term" value="P:defense response"/>
    <property type="evidence" value="ECO:0007669"/>
    <property type="project" value="UniProtKB-KW"/>
</dbReference>
<dbReference type="InterPro" id="IPR002182">
    <property type="entry name" value="NB-ARC"/>
</dbReference>
<dbReference type="GO" id="GO:0051707">
    <property type="term" value="P:response to other organism"/>
    <property type="evidence" value="ECO:0007669"/>
    <property type="project" value="UniProtKB-ARBA"/>
</dbReference>
<dbReference type="GO" id="GO:0005524">
    <property type="term" value="F:ATP binding"/>
    <property type="evidence" value="ECO:0007669"/>
    <property type="project" value="UniProtKB-KW"/>
</dbReference>
<dbReference type="FunFam" id="1.10.10.10:FF:000322">
    <property type="entry name" value="Probable disease resistance protein At1g63360"/>
    <property type="match status" value="1"/>
</dbReference>
<keyword evidence="11" id="KW-1185">Reference proteome</keyword>
<feature type="domain" description="Disease resistance protein winged helix" evidence="8">
    <location>
        <begin position="438"/>
        <end position="508"/>
    </location>
</feature>
<dbReference type="Pfam" id="PF00931">
    <property type="entry name" value="NB-ARC"/>
    <property type="match status" value="1"/>
</dbReference>
<dbReference type="InterPro" id="IPR058922">
    <property type="entry name" value="WHD_DRP"/>
</dbReference>
<dbReference type="Gene3D" id="3.80.10.10">
    <property type="entry name" value="Ribonuclease Inhibitor"/>
    <property type="match status" value="3"/>
</dbReference>
<accession>A0A443N8A6</accession>
<dbReference type="Gene3D" id="1.10.8.430">
    <property type="entry name" value="Helical domain of apoptotic protease-activating factors"/>
    <property type="match status" value="1"/>
</dbReference>